<organism evidence="9 10">
    <name type="scientific">Gardnerella vaginalis</name>
    <dbReference type="NCBI Taxonomy" id="2702"/>
    <lineage>
        <taxon>Bacteria</taxon>
        <taxon>Bacillati</taxon>
        <taxon>Actinomycetota</taxon>
        <taxon>Actinomycetes</taxon>
        <taxon>Bifidobacteriales</taxon>
        <taxon>Bifidobacteriaceae</taxon>
        <taxon>Gardnerella</taxon>
    </lineage>
</organism>
<dbReference type="GO" id="GO:0008360">
    <property type="term" value="P:regulation of cell shape"/>
    <property type="evidence" value="ECO:0007669"/>
    <property type="project" value="UniProtKB-UniRule"/>
</dbReference>
<evidence type="ECO:0000259" key="8">
    <source>
        <dbReference type="PROSITE" id="PS52029"/>
    </source>
</evidence>
<evidence type="ECO:0000313" key="10">
    <source>
        <dbReference type="Proteomes" id="UP000236146"/>
    </source>
</evidence>
<comment type="caution">
    <text evidence="9">The sequence shown here is derived from an EMBL/GenBank/DDBJ whole genome shotgun (WGS) entry which is preliminary data.</text>
</comment>
<feature type="active site" description="Nucleophile" evidence="6">
    <location>
        <position position="250"/>
    </location>
</feature>
<evidence type="ECO:0000256" key="3">
    <source>
        <dbReference type="ARBA" id="ARBA00022960"/>
    </source>
</evidence>
<evidence type="ECO:0000313" key="9">
    <source>
        <dbReference type="EMBL" id="PNS43968.1"/>
    </source>
</evidence>
<reference evidence="9 10" key="1">
    <citation type="submission" date="2016-10" db="EMBL/GenBank/DDBJ databases">
        <authorList>
            <person name="Varghese N."/>
        </authorList>
    </citation>
    <scope>NUCLEOTIDE SEQUENCE [LARGE SCALE GENOMIC DNA]</scope>
    <source>
        <strain evidence="9 10">KA00225</strain>
    </source>
</reference>
<feature type="active site" description="Proton donor/acceptor" evidence="6">
    <location>
        <position position="223"/>
    </location>
</feature>
<dbReference type="GO" id="GO:0071972">
    <property type="term" value="F:peptidoglycan L,D-transpeptidase activity"/>
    <property type="evidence" value="ECO:0007669"/>
    <property type="project" value="TreeGrafter"/>
</dbReference>
<evidence type="ECO:0000256" key="5">
    <source>
        <dbReference type="ARBA" id="ARBA00023316"/>
    </source>
</evidence>
<proteinExistence type="predicted"/>
<comment type="pathway">
    <text evidence="1 6">Cell wall biogenesis; peptidoglycan biosynthesis.</text>
</comment>
<accession>A0A2K1SWR8</accession>
<dbReference type="GO" id="GO:0071555">
    <property type="term" value="P:cell wall organization"/>
    <property type="evidence" value="ECO:0007669"/>
    <property type="project" value="UniProtKB-UniRule"/>
</dbReference>
<feature type="region of interest" description="Disordered" evidence="7">
    <location>
        <begin position="30"/>
        <end position="119"/>
    </location>
</feature>
<dbReference type="PANTHER" id="PTHR30582:SF2">
    <property type="entry name" value="L,D-TRANSPEPTIDASE YCIB-RELATED"/>
    <property type="match status" value="1"/>
</dbReference>
<evidence type="ECO:0000256" key="4">
    <source>
        <dbReference type="ARBA" id="ARBA00022984"/>
    </source>
</evidence>
<keyword evidence="2" id="KW-0808">Transferase</keyword>
<dbReference type="GO" id="GO:0005576">
    <property type="term" value="C:extracellular region"/>
    <property type="evidence" value="ECO:0007669"/>
    <property type="project" value="TreeGrafter"/>
</dbReference>
<protein>
    <submittedName>
        <fullName evidence="9">L,D-transpeptidase</fullName>
    </submittedName>
</protein>
<sequence length="274" mass="30737">MVMVLVYLGFVDYSINNVVNISNKIVKEKNEEKHAVKKSRIAPVPNVNNKSKDKNNGDSKGKSADSKGKSKDKVNSKSKLNDKSKGKANSKNETKNKPKGKVKDNPKGKSKVKTKDKYNNAFARKDPDYVWKHPTGGRYPDITHLNVADVHVKVDTKKQRVYIYHGKKVIYEMIASTGVKGSETPKGDFLIGTRTEHFYNAYDGGGMGGDYAVSFKDDVYLFHSVPTRENFGDYIEEEGRKLGHKASHGCIRLSVPDARWFFDNIKPGTHVKII</sequence>
<evidence type="ECO:0000256" key="7">
    <source>
        <dbReference type="SAM" id="MobiDB-lite"/>
    </source>
</evidence>
<gene>
    <name evidence="9" type="ORF">BFS05_00385</name>
</gene>
<dbReference type="OrthoDB" id="5242394at2"/>
<dbReference type="GO" id="GO:0016740">
    <property type="term" value="F:transferase activity"/>
    <property type="evidence" value="ECO:0007669"/>
    <property type="project" value="UniProtKB-KW"/>
</dbReference>
<evidence type="ECO:0000256" key="2">
    <source>
        <dbReference type="ARBA" id="ARBA00022679"/>
    </source>
</evidence>
<dbReference type="InterPro" id="IPR005490">
    <property type="entry name" value="LD_TPept_cat_dom"/>
</dbReference>
<keyword evidence="4 6" id="KW-0573">Peptidoglycan synthesis</keyword>
<feature type="compositionally biased region" description="Basic and acidic residues" evidence="7">
    <location>
        <begin position="50"/>
        <end position="119"/>
    </location>
</feature>
<dbReference type="UniPathway" id="UPA00219"/>
<dbReference type="InterPro" id="IPR038063">
    <property type="entry name" value="Transpep_catalytic_dom"/>
</dbReference>
<dbReference type="CDD" id="cd16913">
    <property type="entry name" value="YkuD_like"/>
    <property type="match status" value="1"/>
</dbReference>
<dbReference type="Pfam" id="PF03734">
    <property type="entry name" value="YkuD"/>
    <property type="match status" value="1"/>
</dbReference>
<dbReference type="PANTHER" id="PTHR30582">
    <property type="entry name" value="L,D-TRANSPEPTIDASE"/>
    <property type="match status" value="1"/>
</dbReference>
<dbReference type="EMBL" id="MNLH01000001">
    <property type="protein sequence ID" value="PNS43968.1"/>
    <property type="molecule type" value="Genomic_DNA"/>
</dbReference>
<dbReference type="PROSITE" id="PS52029">
    <property type="entry name" value="LD_TPASE"/>
    <property type="match status" value="1"/>
</dbReference>
<keyword evidence="3 6" id="KW-0133">Cell shape</keyword>
<dbReference type="GO" id="GO:0018104">
    <property type="term" value="P:peptidoglycan-protein cross-linking"/>
    <property type="evidence" value="ECO:0007669"/>
    <property type="project" value="TreeGrafter"/>
</dbReference>
<evidence type="ECO:0000256" key="6">
    <source>
        <dbReference type="PROSITE-ProRule" id="PRU01373"/>
    </source>
</evidence>
<dbReference type="InterPro" id="IPR050979">
    <property type="entry name" value="LD-transpeptidase"/>
</dbReference>
<dbReference type="Proteomes" id="UP000236146">
    <property type="component" value="Unassembled WGS sequence"/>
</dbReference>
<evidence type="ECO:0000256" key="1">
    <source>
        <dbReference type="ARBA" id="ARBA00004752"/>
    </source>
</evidence>
<dbReference type="SUPFAM" id="SSF141523">
    <property type="entry name" value="L,D-transpeptidase catalytic domain-like"/>
    <property type="match status" value="1"/>
</dbReference>
<dbReference type="AlphaFoldDB" id="A0A2K1SWR8"/>
<dbReference type="Gene3D" id="2.40.440.10">
    <property type="entry name" value="L,D-transpeptidase catalytic domain-like"/>
    <property type="match status" value="1"/>
</dbReference>
<keyword evidence="5 6" id="KW-0961">Cell wall biogenesis/degradation</keyword>
<name>A0A2K1SWR8_GARVA</name>
<feature type="domain" description="L,D-TPase catalytic" evidence="8">
    <location>
        <begin position="150"/>
        <end position="274"/>
    </location>
</feature>